<accession>A0A177WLZ3</accession>
<reference evidence="6 7" key="1">
    <citation type="submission" date="2006-10" db="EMBL/GenBank/DDBJ databases">
        <title>The Genome Sequence of Batrachochytrium dendrobatidis JEL423.</title>
        <authorList>
            <consortium name="The Broad Institute Genome Sequencing Platform"/>
            <person name="Birren B."/>
            <person name="Lander E."/>
            <person name="Galagan J."/>
            <person name="Cuomo C."/>
            <person name="Devon K."/>
            <person name="Jaffe D."/>
            <person name="Butler J."/>
            <person name="Alvarez P."/>
            <person name="Gnerre S."/>
            <person name="Grabherr M."/>
            <person name="Kleber M."/>
            <person name="Mauceli E."/>
            <person name="Brockman W."/>
            <person name="Young S."/>
            <person name="LaButti K."/>
            <person name="Sykes S."/>
            <person name="DeCaprio D."/>
            <person name="Crawford M."/>
            <person name="Koehrsen M."/>
            <person name="Engels R."/>
            <person name="Montgomery P."/>
            <person name="Pearson M."/>
            <person name="Howarth C."/>
            <person name="Larson L."/>
            <person name="White J."/>
            <person name="O'Leary S."/>
            <person name="Kodira C."/>
            <person name="Zeng Q."/>
            <person name="Yandava C."/>
            <person name="Alvarado L."/>
            <person name="Longcore J."/>
            <person name="James T."/>
        </authorList>
    </citation>
    <scope>NUCLEOTIDE SEQUENCE [LARGE SCALE GENOMIC DNA]</scope>
    <source>
        <strain evidence="6 7">JEL423</strain>
    </source>
</reference>
<sequence length="358" mass="39177">MTDQPLSKTAEEAVDDNSSNTQSDSTKTLLTAEEKLNLRREARRNKILAGSSSRLGRITQTFKGVTNDSTTDAATNINSNDSEKTALDSIEFKADRLPKESPAITSTRLLSTAPPNAGLGTLYNRSTNQDISPDDVLQQLLSGSVSTGTHSVPSFDFQSVQTNSFGLNQEHTQQGAVTNAPAIKSIWPWLHTVCIVILALFALYGITESEGVSTEEDHIVNRDLTANACQTIAKLSFSQVIDLNTRLNNLLSNAIGNHRMSVWIMFLTIEMGLNLLRFIYQLAFTLPNSRPGAFPTEVTLILRQVFRANTPVLESFSSAVSEAMIIWRSFYDDVLLFVFVVGSGVATMVLCGDWICSS</sequence>
<reference evidence="6 7" key="2">
    <citation type="submission" date="2016-05" db="EMBL/GenBank/DDBJ databases">
        <title>Lineage-specific infection strategies underlie the spectrum of fungal disease in amphibians.</title>
        <authorList>
            <person name="Cuomo C.A."/>
            <person name="Farrer R.A."/>
            <person name="James T."/>
            <person name="Longcore J."/>
            <person name="Birren B."/>
        </authorList>
    </citation>
    <scope>NUCLEOTIDE SEQUENCE [LARGE SCALE GENOMIC DNA]</scope>
    <source>
        <strain evidence="6 7">JEL423</strain>
    </source>
</reference>
<evidence type="ECO:0000256" key="1">
    <source>
        <dbReference type="ARBA" id="ARBA00022692"/>
    </source>
</evidence>
<evidence type="ECO:0000256" key="3">
    <source>
        <dbReference type="ARBA" id="ARBA00023136"/>
    </source>
</evidence>
<evidence type="ECO:0000313" key="7">
    <source>
        <dbReference type="Proteomes" id="UP000077115"/>
    </source>
</evidence>
<proteinExistence type="predicted"/>
<feature type="transmembrane region" description="Helical" evidence="5">
    <location>
        <begin position="186"/>
        <end position="206"/>
    </location>
</feature>
<evidence type="ECO:0000313" key="6">
    <source>
        <dbReference type="EMBL" id="OAJ41113.1"/>
    </source>
</evidence>
<evidence type="ECO:0000256" key="4">
    <source>
        <dbReference type="SAM" id="MobiDB-lite"/>
    </source>
</evidence>
<keyword evidence="2 5" id="KW-1133">Transmembrane helix</keyword>
<organism evidence="6 7">
    <name type="scientific">Batrachochytrium dendrobatidis (strain JEL423)</name>
    <dbReference type="NCBI Taxonomy" id="403673"/>
    <lineage>
        <taxon>Eukaryota</taxon>
        <taxon>Fungi</taxon>
        <taxon>Fungi incertae sedis</taxon>
        <taxon>Chytridiomycota</taxon>
        <taxon>Chytridiomycota incertae sedis</taxon>
        <taxon>Chytridiomycetes</taxon>
        <taxon>Rhizophydiales</taxon>
        <taxon>Rhizophydiales incertae sedis</taxon>
        <taxon>Batrachochytrium</taxon>
    </lineage>
</organism>
<protein>
    <submittedName>
        <fullName evidence="6">Uncharacterized protein</fullName>
    </submittedName>
</protein>
<dbReference type="InterPro" id="IPR028143">
    <property type="entry name" value="Get2/sif1"/>
</dbReference>
<evidence type="ECO:0000256" key="2">
    <source>
        <dbReference type="ARBA" id="ARBA00022989"/>
    </source>
</evidence>
<dbReference type="EMBL" id="DS022305">
    <property type="protein sequence ID" value="OAJ41113.1"/>
    <property type="molecule type" value="Genomic_DNA"/>
</dbReference>
<feature type="region of interest" description="Disordered" evidence="4">
    <location>
        <begin position="1"/>
        <end position="29"/>
    </location>
</feature>
<dbReference type="PANTHER" id="PTHR28263:SF1">
    <property type="entry name" value="GOLGI TO ER TRAFFIC PROTEIN 2"/>
    <property type="match status" value="1"/>
</dbReference>
<dbReference type="Proteomes" id="UP000077115">
    <property type="component" value="Unassembled WGS sequence"/>
</dbReference>
<keyword evidence="1 5" id="KW-0812">Transmembrane</keyword>
<dbReference type="Pfam" id="PF08690">
    <property type="entry name" value="GET2"/>
    <property type="match status" value="1"/>
</dbReference>
<feature type="transmembrane region" description="Helical" evidence="5">
    <location>
        <begin position="334"/>
        <end position="355"/>
    </location>
</feature>
<dbReference type="PANTHER" id="PTHR28263">
    <property type="entry name" value="GOLGI TO ER TRAFFIC PROTEIN 2"/>
    <property type="match status" value="1"/>
</dbReference>
<name>A0A177WLZ3_BATDL</name>
<dbReference type="AlphaFoldDB" id="A0A177WLZ3"/>
<dbReference type="VEuPathDB" id="FungiDB:BDEG_24757"/>
<feature type="transmembrane region" description="Helical" evidence="5">
    <location>
        <begin position="260"/>
        <end position="280"/>
    </location>
</feature>
<evidence type="ECO:0000256" key="5">
    <source>
        <dbReference type="SAM" id="Phobius"/>
    </source>
</evidence>
<dbReference type="STRING" id="403673.A0A177WLZ3"/>
<gene>
    <name evidence="6" type="ORF">BDEG_24757</name>
</gene>
<keyword evidence="3 5" id="KW-0472">Membrane</keyword>
<feature type="compositionally biased region" description="Low complexity" evidence="4">
    <location>
        <begin position="16"/>
        <end position="26"/>
    </location>
</feature>